<dbReference type="InterPro" id="IPR000210">
    <property type="entry name" value="BTB/POZ_dom"/>
</dbReference>
<evidence type="ECO:0000259" key="1">
    <source>
        <dbReference type="PROSITE" id="PS50097"/>
    </source>
</evidence>
<accession>A0A9P4NFA1</accession>
<reference evidence="2" key="1">
    <citation type="journal article" date="2020" name="Stud. Mycol.">
        <title>101 Dothideomycetes genomes: a test case for predicting lifestyles and emergence of pathogens.</title>
        <authorList>
            <person name="Haridas S."/>
            <person name="Albert R."/>
            <person name="Binder M."/>
            <person name="Bloem J."/>
            <person name="Labutti K."/>
            <person name="Salamov A."/>
            <person name="Andreopoulos B."/>
            <person name="Baker S."/>
            <person name="Barry K."/>
            <person name="Bills G."/>
            <person name="Bluhm B."/>
            <person name="Cannon C."/>
            <person name="Castanera R."/>
            <person name="Culley D."/>
            <person name="Daum C."/>
            <person name="Ezra D."/>
            <person name="Gonzalez J."/>
            <person name="Henrissat B."/>
            <person name="Kuo A."/>
            <person name="Liang C."/>
            <person name="Lipzen A."/>
            <person name="Lutzoni F."/>
            <person name="Magnuson J."/>
            <person name="Mondo S."/>
            <person name="Nolan M."/>
            <person name="Ohm R."/>
            <person name="Pangilinan J."/>
            <person name="Park H.-J."/>
            <person name="Ramirez L."/>
            <person name="Alfaro M."/>
            <person name="Sun H."/>
            <person name="Tritt A."/>
            <person name="Yoshinaga Y."/>
            <person name="Zwiers L.-H."/>
            <person name="Turgeon B."/>
            <person name="Goodwin S."/>
            <person name="Spatafora J."/>
            <person name="Crous P."/>
            <person name="Grigoriev I."/>
        </authorList>
    </citation>
    <scope>NUCLEOTIDE SEQUENCE</scope>
    <source>
        <strain evidence="2">CBS 130266</strain>
    </source>
</reference>
<protein>
    <recommendedName>
        <fullName evidence="1">BTB domain-containing protein</fullName>
    </recommendedName>
</protein>
<sequence>MSTPFTPTFPPDLGLEIAPDATHLPPSSFPNFPDGDVVISLSPLEKDNFTLYSRILSRHSKVFQRGLRNPWTTNKVTGRKTVNGVNIQMNRYELVEDDEDWSTPLRYLYEGYNEILRLQKLDPYIGLNVGLVGKAQPTPDKDRPRMDARLLLAYRFVFALMYEDECGPLDICARTVLDHDSGSPGQLFLLVDQILDSMMCYGSFSLNQSLRSNVHLTQGWGLGMVAAEPFCFLNLACRIRDPEIFRTAFKSAAFQYYFAWLDDDHRLTVLRGENDHHIYWPQYWEKLCGPGWIDQVELEANSIASRYDDAKSKLLTVRLQGLEAFLLFLLHEDDPSSDLFGVWSRWLQRQVAIDEPEYLHRTIDDSVRCDYPNARKANIF</sequence>
<name>A0A9P4NFA1_9PEZI</name>
<organism evidence="2 3">
    <name type="scientific">Tothia fuscella</name>
    <dbReference type="NCBI Taxonomy" id="1048955"/>
    <lineage>
        <taxon>Eukaryota</taxon>
        <taxon>Fungi</taxon>
        <taxon>Dikarya</taxon>
        <taxon>Ascomycota</taxon>
        <taxon>Pezizomycotina</taxon>
        <taxon>Dothideomycetes</taxon>
        <taxon>Pleosporomycetidae</taxon>
        <taxon>Venturiales</taxon>
        <taxon>Cylindrosympodiaceae</taxon>
        <taxon>Tothia</taxon>
    </lineage>
</organism>
<evidence type="ECO:0000313" key="3">
    <source>
        <dbReference type="Proteomes" id="UP000800235"/>
    </source>
</evidence>
<comment type="caution">
    <text evidence="2">The sequence shown here is derived from an EMBL/GenBank/DDBJ whole genome shotgun (WGS) entry which is preliminary data.</text>
</comment>
<proteinExistence type="predicted"/>
<dbReference type="Proteomes" id="UP000800235">
    <property type="component" value="Unassembled WGS sequence"/>
</dbReference>
<gene>
    <name evidence="2" type="ORF">EJ08DRAFT_51174</name>
</gene>
<dbReference type="PROSITE" id="PS50097">
    <property type="entry name" value="BTB"/>
    <property type="match status" value="1"/>
</dbReference>
<dbReference type="EMBL" id="MU007125">
    <property type="protein sequence ID" value="KAF2418742.1"/>
    <property type="molecule type" value="Genomic_DNA"/>
</dbReference>
<keyword evidence="3" id="KW-1185">Reference proteome</keyword>
<dbReference type="AlphaFoldDB" id="A0A9P4NFA1"/>
<evidence type="ECO:0000313" key="2">
    <source>
        <dbReference type="EMBL" id="KAF2418742.1"/>
    </source>
</evidence>
<feature type="domain" description="BTB" evidence="1">
    <location>
        <begin position="35"/>
        <end position="117"/>
    </location>
</feature>